<proteinExistence type="predicted"/>
<organism evidence="2 3">
    <name type="scientific">Gordonia tangerina</name>
    <dbReference type="NCBI Taxonomy" id="2911060"/>
    <lineage>
        <taxon>Bacteria</taxon>
        <taxon>Bacillati</taxon>
        <taxon>Actinomycetota</taxon>
        <taxon>Actinomycetes</taxon>
        <taxon>Mycobacteriales</taxon>
        <taxon>Gordoniaceae</taxon>
        <taxon>Gordonia</taxon>
    </lineage>
</organism>
<protein>
    <submittedName>
        <fullName evidence="2">Uncharacterized protein</fullName>
    </submittedName>
</protein>
<name>A0ABS9DN32_9ACTN</name>
<keyword evidence="3" id="KW-1185">Reference proteome</keyword>
<evidence type="ECO:0000313" key="3">
    <source>
        <dbReference type="Proteomes" id="UP001108089"/>
    </source>
</evidence>
<dbReference type="EMBL" id="JAKGCU010000024">
    <property type="protein sequence ID" value="MCF3940640.1"/>
    <property type="molecule type" value="Genomic_DNA"/>
</dbReference>
<feature type="compositionally biased region" description="Basic and acidic residues" evidence="1">
    <location>
        <begin position="129"/>
        <end position="144"/>
    </location>
</feature>
<comment type="caution">
    <text evidence="2">The sequence shown here is derived from an EMBL/GenBank/DDBJ whole genome shotgun (WGS) entry which is preliminary data.</text>
</comment>
<accession>A0ABS9DN32</accession>
<dbReference type="RefSeq" id="WP_235725385.1">
    <property type="nucleotide sequence ID" value="NZ_JAKGCU010000024.1"/>
</dbReference>
<evidence type="ECO:0000256" key="1">
    <source>
        <dbReference type="SAM" id="MobiDB-lite"/>
    </source>
</evidence>
<sequence length="144" mass="15760">MTSNDPTDLLAEIEASDAAEAEALAQRQRRRREALEPAARLAAEIAATREDFLAEDRRRLIELADLVKQAKKNDAPAAALDRLTFTPMTTQPRNSRTRTGTSRRPPRSSSPTGLASTSNAKTSQQHTPALRESDSSRGTEHLTP</sequence>
<feature type="compositionally biased region" description="Polar residues" evidence="1">
    <location>
        <begin position="113"/>
        <end position="127"/>
    </location>
</feature>
<feature type="region of interest" description="Disordered" evidence="1">
    <location>
        <begin position="71"/>
        <end position="144"/>
    </location>
</feature>
<evidence type="ECO:0000313" key="2">
    <source>
        <dbReference type="EMBL" id="MCF3940640.1"/>
    </source>
</evidence>
<reference evidence="2" key="1">
    <citation type="submission" date="2022-01" db="EMBL/GenBank/DDBJ databases">
        <title>Gordonia xiamenensis sp. nov., isolated from surface seawater in Xiamen.</title>
        <authorList>
            <person name="He Y.F."/>
        </authorList>
    </citation>
    <scope>NUCLEOTIDE SEQUENCE</scope>
    <source>
        <strain evidence="2">GW1C4-4</strain>
    </source>
</reference>
<feature type="compositionally biased region" description="Low complexity" evidence="1">
    <location>
        <begin position="92"/>
        <end position="112"/>
    </location>
</feature>
<gene>
    <name evidence="2" type="ORF">L1892_19915</name>
</gene>
<dbReference type="Proteomes" id="UP001108089">
    <property type="component" value="Unassembled WGS sequence"/>
</dbReference>